<dbReference type="Gene3D" id="1.20.144.10">
    <property type="entry name" value="Phosphatidic acid phosphatase type 2/haloperoxidase"/>
    <property type="match status" value="1"/>
</dbReference>
<dbReference type="Proteomes" id="UP000027604">
    <property type="component" value="Chromosome I"/>
</dbReference>
<feature type="transmembrane region" description="Helical" evidence="1">
    <location>
        <begin position="120"/>
        <end position="138"/>
    </location>
</feature>
<dbReference type="PATRIC" id="fig|1349767.4.peg.4539"/>
<dbReference type="EMBL" id="HG322949">
    <property type="protein sequence ID" value="CDG83447.1"/>
    <property type="molecule type" value="Genomic_DNA"/>
</dbReference>
<dbReference type="AlphaFoldDB" id="W0V871"/>
<feature type="transmembrane region" description="Helical" evidence="1">
    <location>
        <begin position="145"/>
        <end position="164"/>
    </location>
</feature>
<sequence length="204" mass="21628">MVGSVAVTAPAGIAIALWLVAAERWRLALNWCLWYGGGMALVVITKVAFIGWGLGISSIGFAGFSGHAMRAAAVFPVAFFVLRMNAGGRQKYFGVLLGAILAVLISVSRVVVHAHTVSEAVSGCLLGLLVAGGFIWHARRVVELVVSHLLVFASMGGLLLMLSAEPVPTEQWMTRLALFLSGRAQAFSRADWEAAPHLAPHLTP</sequence>
<dbReference type="KEGG" id="jag:GJA_2816"/>
<dbReference type="STRING" id="1349767.GJA_2816"/>
<reference evidence="3 4" key="1">
    <citation type="journal article" date="2015" name="Genome Announc.">
        <title>Genome Sequence of Mushroom Soft-Rot Pathogen Janthinobacterium agaricidamnosum.</title>
        <authorList>
            <person name="Graupner K."/>
            <person name="Lackner G."/>
            <person name="Hertweck C."/>
        </authorList>
    </citation>
    <scope>NUCLEOTIDE SEQUENCE [LARGE SCALE GENOMIC DNA]</scope>
    <source>
        <strain evidence="4">NBRC 102515 / DSM 9628</strain>
    </source>
</reference>
<keyword evidence="1" id="KW-0472">Membrane</keyword>
<dbReference type="eggNOG" id="COG0671">
    <property type="taxonomic scope" value="Bacteria"/>
</dbReference>
<name>W0V871_9BURK</name>
<keyword evidence="4" id="KW-1185">Reference proteome</keyword>
<proteinExistence type="predicted"/>
<evidence type="ECO:0000259" key="2">
    <source>
        <dbReference type="Pfam" id="PF01569"/>
    </source>
</evidence>
<feature type="transmembrane region" description="Helical" evidence="1">
    <location>
        <begin position="6"/>
        <end position="25"/>
    </location>
</feature>
<protein>
    <submittedName>
        <fullName evidence="3">PAP2 superfamily protein</fullName>
    </submittedName>
</protein>
<keyword evidence="1" id="KW-0812">Transmembrane</keyword>
<evidence type="ECO:0000256" key="1">
    <source>
        <dbReference type="SAM" id="Phobius"/>
    </source>
</evidence>
<dbReference type="InterPro" id="IPR036938">
    <property type="entry name" value="PAP2/HPO_sf"/>
</dbReference>
<dbReference type="HOGENOM" id="CLU_079852_0_0_4"/>
<dbReference type="Pfam" id="PF01569">
    <property type="entry name" value="PAP2"/>
    <property type="match status" value="1"/>
</dbReference>
<feature type="transmembrane region" description="Helical" evidence="1">
    <location>
        <begin position="94"/>
        <end position="114"/>
    </location>
</feature>
<feature type="transmembrane region" description="Helical" evidence="1">
    <location>
        <begin position="32"/>
        <end position="53"/>
    </location>
</feature>
<accession>W0V871</accession>
<feature type="domain" description="Phosphatidic acid phosphatase type 2/haloperoxidase" evidence="2">
    <location>
        <begin position="64"/>
        <end position="136"/>
    </location>
</feature>
<dbReference type="SUPFAM" id="SSF48317">
    <property type="entry name" value="Acid phosphatase/Vanadium-dependent haloperoxidase"/>
    <property type="match status" value="1"/>
</dbReference>
<keyword evidence="1" id="KW-1133">Transmembrane helix</keyword>
<gene>
    <name evidence="3" type="ORF">GJA_2816</name>
</gene>
<evidence type="ECO:0000313" key="4">
    <source>
        <dbReference type="Proteomes" id="UP000027604"/>
    </source>
</evidence>
<dbReference type="InterPro" id="IPR000326">
    <property type="entry name" value="PAP2/HPO"/>
</dbReference>
<organism evidence="3 4">
    <name type="scientific">Janthinobacterium agaricidamnosum NBRC 102515 = DSM 9628</name>
    <dbReference type="NCBI Taxonomy" id="1349767"/>
    <lineage>
        <taxon>Bacteria</taxon>
        <taxon>Pseudomonadati</taxon>
        <taxon>Pseudomonadota</taxon>
        <taxon>Betaproteobacteria</taxon>
        <taxon>Burkholderiales</taxon>
        <taxon>Oxalobacteraceae</taxon>
        <taxon>Janthinobacterium</taxon>
    </lineage>
</organism>
<evidence type="ECO:0000313" key="3">
    <source>
        <dbReference type="EMBL" id="CDG83447.1"/>
    </source>
</evidence>
<feature type="transmembrane region" description="Helical" evidence="1">
    <location>
        <begin position="59"/>
        <end position="82"/>
    </location>
</feature>